<dbReference type="EC" id="2.4.-.-" evidence="1"/>
<proteinExistence type="predicted"/>
<sequence length="168" mass="19035">MNIDKIKWLEQRNRLLSSFVNHTTAYDISNINEKKINAIVHSIEQIYYTRNIKLVTPFAFQRNVVAFSLTNSKRCASLTGCWESSGSYSTVHNYICSPSEQVECPIGHVLCAIDNNQKLGKSSGRIMVGSKMPVDICISISNFQISESTIQKDETLMPCEWQTNDFSE</sequence>
<evidence type="ECO:0000313" key="2">
    <source>
        <dbReference type="Proteomes" id="UP000507470"/>
    </source>
</evidence>
<gene>
    <name evidence="1" type="ORF">MCOR_1405</name>
</gene>
<keyword evidence="2" id="KW-1185">Reference proteome</keyword>
<dbReference type="AlphaFoldDB" id="A0A6J7ZWV2"/>
<dbReference type="EMBL" id="CACVKT020000270">
    <property type="protein sequence ID" value="CAC5357945.1"/>
    <property type="molecule type" value="Genomic_DNA"/>
</dbReference>
<protein>
    <submittedName>
        <fullName evidence="1">WaaF</fullName>
        <ecNumber evidence="1">2.4.-.-</ecNumber>
    </submittedName>
</protein>
<keyword evidence="1" id="KW-0808">Transferase</keyword>
<dbReference type="Proteomes" id="UP000507470">
    <property type="component" value="Unassembled WGS sequence"/>
</dbReference>
<organism evidence="1 2">
    <name type="scientific">Mytilus coruscus</name>
    <name type="common">Sea mussel</name>
    <dbReference type="NCBI Taxonomy" id="42192"/>
    <lineage>
        <taxon>Eukaryota</taxon>
        <taxon>Metazoa</taxon>
        <taxon>Spiralia</taxon>
        <taxon>Lophotrochozoa</taxon>
        <taxon>Mollusca</taxon>
        <taxon>Bivalvia</taxon>
        <taxon>Autobranchia</taxon>
        <taxon>Pteriomorphia</taxon>
        <taxon>Mytilida</taxon>
        <taxon>Mytiloidea</taxon>
        <taxon>Mytilidae</taxon>
        <taxon>Mytilinae</taxon>
        <taxon>Mytilus</taxon>
    </lineage>
</organism>
<keyword evidence="1" id="KW-0328">Glycosyltransferase</keyword>
<name>A0A6J7ZWV2_MYTCO</name>
<reference evidence="1 2" key="1">
    <citation type="submission" date="2020-06" db="EMBL/GenBank/DDBJ databases">
        <authorList>
            <person name="Li R."/>
            <person name="Bekaert M."/>
        </authorList>
    </citation>
    <scope>NUCLEOTIDE SEQUENCE [LARGE SCALE GENOMIC DNA]</scope>
    <source>
        <strain evidence="2">wild</strain>
    </source>
</reference>
<evidence type="ECO:0000313" key="1">
    <source>
        <dbReference type="EMBL" id="CAC5357945.1"/>
    </source>
</evidence>
<accession>A0A6J7ZWV2</accession>
<dbReference type="GO" id="GO:0016757">
    <property type="term" value="F:glycosyltransferase activity"/>
    <property type="evidence" value="ECO:0007669"/>
    <property type="project" value="UniProtKB-KW"/>
</dbReference>